<dbReference type="AlphaFoldDB" id="A0A6A6Q9V7"/>
<keyword evidence="3" id="KW-1185">Reference proteome</keyword>
<dbReference type="Proteomes" id="UP000799750">
    <property type="component" value="Unassembled WGS sequence"/>
</dbReference>
<evidence type="ECO:0000313" key="3">
    <source>
        <dbReference type="Proteomes" id="UP000799750"/>
    </source>
</evidence>
<dbReference type="EMBL" id="MU004200">
    <property type="protein sequence ID" value="KAF2488819.1"/>
    <property type="molecule type" value="Genomic_DNA"/>
</dbReference>
<feature type="chain" id="PRO_5025627662" evidence="1">
    <location>
        <begin position="21"/>
        <end position="173"/>
    </location>
</feature>
<gene>
    <name evidence="2" type="ORF">BU16DRAFT_567786</name>
</gene>
<evidence type="ECO:0000313" key="2">
    <source>
        <dbReference type="EMBL" id="KAF2488819.1"/>
    </source>
</evidence>
<dbReference type="OrthoDB" id="6090458at2759"/>
<name>A0A6A6Q9V7_9PEZI</name>
<proteinExistence type="predicted"/>
<evidence type="ECO:0000256" key="1">
    <source>
        <dbReference type="SAM" id="SignalP"/>
    </source>
</evidence>
<keyword evidence="1" id="KW-0732">Signal</keyword>
<organism evidence="2 3">
    <name type="scientific">Lophium mytilinum</name>
    <dbReference type="NCBI Taxonomy" id="390894"/>
    <lineage>
        <taxon>Eukaryota</taxon>
        <taxon>Fungi</taxon>
        <taxon>Dikarya</taxon>
        <taxon>Ascomycota</taxon>
        <taxon>Pezizomycotina</taxon>
        <taxon>Dothideomycetes</taxon>
        <taxon>Pleosporomycetidae</taxon>
        <taxon>Mytilinidiales</taxon>
        <taxon>Mytilinidiaceae</taxon>
        <taxon>Lophium</taxon>
    </lineage>
</organism>
<accession>A0A6A6Q9V7</accession>
<reference evidence="2" key="1">
    <citation type="journal article" date="2020" name="Stud. Mycol.">
        <title>101 Dothideomycetes genomes: a test case for predicting lifestyles and emergence of pathogens.</title>
        <authorList>
            <person name="Haridas S."/>
            <person name="Albert R."/>
            <person name="Binder M."/>
            <person name="Bloem J."/>
            <person name="Labutti K."/>
            <person name="Salamov A."/>
            <person name="Andreopoulos B."/>
            <person name="Baker S."/>
            <person name="Barry K."/>
            <person name="Bills G."/>
            <person name="Bluhm B."/>
            <person name="Cannon C."/>
            <person name="Castanera R."/>
            <person name="Culley D."/>
            <person name="Daum C."/>
            <person name="Ezra D."/>
            <person name="Gonzalez J."/>
            <person name="Henrissat B."/>
            <person name="Kuo A."/>
            <person name="Liang C."/>
            <person name="Lipzen A."/>
            <person name="Lutzoni F."/>
            <person name="Magnuson J."/>
            <person name="Mondo S."/>
            <person name="Nolan M."/>
            <person name="Ohm R."/>
            <person name="Pangilinan J."/>
            <person name="Park H.-J."/>
            <person name="Ramirez L."/>
            <person name="Alfaro M."/>
            <person name="Sun H."/>
            <person name="Tritt A."/>
            <person name="Yoshinaga Y."/>
            <person name="Zwiers L.-H."/>
            <person name="Turgeon B."/>
            <person name="Goodwin S."/>
            <person name="Spatafora J."/>
            <person name="Crous P."/>
            <person name="Grigoriev I."/>
        </authorList>
    </citation>
    <scope>NUCLEOTIDE SEQUENCE</scope>
    <source>
        <strain evidence="2">CBS 269.34</strain>
    </source>
</reference>
<protein>
    <submittedName>
        <fullName evidence="2">Uncharacterized protein</fullName>
    </submittedName>
</protein>
<sequence length="173" mass="17931">MKFLQSISLLFATMTMAVLSSPAPGANPAAIATPEIADAAMMEALNARAIDVSEITGLVKNLSSTLSTIGAILTQDTLTEVKSIIDHANDLLDDTTTKDLKGLVQKGASLLNSDLLSKVGSLLTPALLTNVTDILGGAHDLLTAEFVSNTKTLINDATPLIVAVSELFKALLG</sequence>
<feature type="signal peptide" evidence="1">
    <location>
        <begin position="1"/>
        <end position="20"/>
    </location>
</feature>